<dbReference type="PANTHER" id="PTHR40082:SF1">
    <property type="entry name" value="BLR5956 PROTEIN"/>
    <property type="match status" value="1"/>
</dbReference>
<dbReference type="InterPro" id="IPR039793">
    <property type="entry name" value="UROS/Hem4"/>
</dbReference>
<dbReference type="InterPro" id="IPR036108">
    <property type="entry name" value="4pyrrol_syn_uPrphyn_synt_sf"/>
</dbReference>
<evidence type="ECO:0000259" key="3">
    <source>
        <dbReference type="Pfam" id="PF02602"/>
    </source>
</evidence>
<dbReference type="Gene3D" id="3.40.50.10090">
    <property type="match status" value="2"/>
</dbReference>
<dbReference type="InterPro" id="IPR002762">
    <property type="entry name" value="CbiX-like"/>
</dbReference>
<evidence type="ECO:0000313" key="4">
    <source>
        <dbReference type="EMBL" id="MFC7322692.1"/>
    </source>
</evidence>
<accession>A0ABW2KA69</accession>
<dbReference type="Pfam" id="PF01903">
    <property type="entry name" value="CbiX"/>
    <property type="match status" value="2"/>
</dbReference>
<feature type="domain" description="Tetrapyrrole biosynthesis uroporphyrinogen III synthase" evidence="3">
    <location>
        <begin position="265"/>
        <end position="499"/>
    </location>
</feature>
<keyword evidence="2 4" id="KW-0456">Lyase</keyword>
<gene>
    <name evidence="4" type="ORF">ACFQMN_17650</name>
</gene>
<dbReference type="NCBIfam" id="NF004584">
    <property type="entry name" value="PRK05928.2-1"/>
    <property type="match status" value="1"/>
</dbReference>
<organism evidence="4 5">
    <name type="scientific">Halobacillus campisalis</name>
    <dbReference type="NCBI Taxonomy" id="435909"/>
    <lineage>
        <taxon>Bacteria</taxon>
        <taxon>Bacillati</taxon>
        <taxon>Bacillota</taxon>
        <taxon>Bacilli</taxon>
        <taxon>Bacillales</taxon>
        <taxon>Bacillaceae</taxon>
        <taxon>Halobacillus</taxon>
    </lineage>
</organism>
<name>A0ABW2KA69_9BACI</name>
<evidence type="ECO:0000256" key="2">
    <source>
        <dbReference type="ARBA" id="ARBA00023239"/>
    </source>
</evidence>
<comment type="caution">
    <text evidence="4">The sequence shown here is derived from an EMBL/GenBank/DDBJ whole genome shotgun (WGS) entry which is preliminary data.</text>
</comment>
<dbReference type="Proteomes" id="UP001596494">
    <property type="component" value="Unassembled WGS sequence"/>
</dbReference>
<sequence length="512" mass="57801">MQAVLYVSHGTRYDKGRQEALDFLQSIQPRVKAPLQEICFLEIISPNIEEGIHKLVNKGATSVAVIPVLLLKAGHALSDIPIELEKVQKKYPELTLTYGEPLGVQDRIIDAVEERVREVKKPIDTHTKLLLVGRGSYDSATKRDIGAVADGLKERFGIEDVDIAYLAAAKPSFNEAIEKMDNSTSVVVVPYLWFDGLLIQSMKEKVQFYNQNGGQASLCHHLNDHEIMKQALIDRVHEAFDTPFTGVKPLAGKKIAVAAERNSEAMEEIIRKQNGTPIIRSIQGEKWLHEKEAEVDVQRLIDSSFEWVILTTGIGARALEEASIRIGRQQQYLNKLQQTKLAIRGSKTVKWLKEKGLEPDLLSDDGTMDELIQQLKHEEIKGHRIFLQQYNKDEKELLDNLRALPIELYQSLPYHYISPDNEVLEDLRKLIVSHKLDAVLFTSKTQVQNLFAYAGKELIEPFHHHVLPVAVGQVTADELRHNGVSYLIEPDTPKMGAMIVGLTNHYKEQTLV</sequence>
<dbReference type="EC" id="4.2.1.75" evidence="4"/>
<dbReference type="GO" id="GO:0004852">
    <property type="term" value="F:uroporphyrinogen-III synthase activity"/>
    <property type="evidence" value="ECO:0007669"/>
    <property type="project" value="UniProtKB-EC"/>
</dbReference>
<evidence type="ECO:0000256" key="1">
    <source>
        <dbReference type="ARBA" id="ARBA00022723"/>
    </source>
</evidence>
<reference evidence="5" key="1">
    <citation type="journal article" date="2019" name="Int. J. Syst. Evol. Microbiol.">
        <title>The Global Catalogue of Microorganisms (GCM) 10K type strain sequencing project: providing services to taxonomists for standard genome sequencing and annotation.</title>
        <authorList>
            <consortium name="The Broad Institute Genomics Platform"/>
            <consortium name="The Broad Institute Genome Sequencing Center for Infectious Disease"/>
            <person name="Wu L."/>
            <person name="Ma J."/>
        </authorList>
    </citation>
    <scope>NUCLEOTIDE SEQUENCE [LARGE SCALE GENOMIC DNA]</scope>
    <source>
        <strain evidence="5">CCUG 73951</strain>
    </source>
</reference>
<dbReference type="Pfam" id="PF02602">
    <property type="entry name" value="HEM4"/>
    <property type="match status" value="1"/>
</dbReference>
<dbReference type="RefSeq" id="WP_289215059.1">
    <property type="nucleotide sequence ID" value="NZ_JAPVRC010000002.1"/>
</dbReference>
<keyword evidence="5" id="KW-1185">Reference proteome</keyword>
<dbReference type="CDD" id="cd03416">
    <property type="entry name" value="CbiX_SirB_N"/>
    <property type="match status" value="1"/>
</dbReference>
<dbReference type="SUPFAM" id="SSF69618">
    <property type="entry name" value="HemD-like"/>
    <property type="match status" value="1"/>
</dbReference>
<protein>
    <submittedName>
        <fullName evidence="4">Uroporphyrinogen-III synthase</fullName>
        <ecNumber evidence="4">4.2.1.75</ecNumber>
    </submittedName>
</protein>
<evidence type="ECO:0000313" key="5">
    <source>
        <dbReference type="Proteomes" id="UP001596494"/>
    </source>
</evidence>
<dbReference type="CDD" id="cd06578">
    <property type="entry name" value="HemD"/>
    <property type="match status" value="1"/>
</dbReference>
<proteinExistence type="predicted"/>
<keyword evidence="1" id="KW-0479">Metal-binding</keyword>
<dbReference type="PANTHER" id="PTHR40082">
    <property type="entry name" value="BLR5956 PROTEIN"/>
    <property type="match status" value="1"/>
</dbReference>
<dbReference type="SUPFAM" id="SSF53800">
    <property type="entry name" value="Chelatase"/>
    <property type="match status" value="1"/>
</dbReference>
<dbReference type="EMBL" id="JBHTBY010000017">
    <property type="protein sequence ID" value="MFC7322692.1"/>
    <property type="molecule type" value="Genomic_DNA"/>
</dbReference>
<dbReference type="CDD" id="cd03414">
    <property type="entry name" value="CbiX_SirB_C"/>
    <property type="match status" value="1"/>
</dbReference>
<dbReference type="Gene3D" id="3.40.50.1400">
    <property type="match status" value="2"/>
</dbReference>
<dbReference type="InterPro" id="IPR003754">
    <property type="entry name" value="4pyrrol_synth_uPrphyn_synth"/>
</dbReference>